<dbReference type="AlphaFoldDB" id="S8C9I1"/>
<dbReference type="Proteomes" id="UP000015453">
    <property type="component" value="Unassembled WGS sequence"/>
</dbReference>
<evidence type="ECO:0000313" key="1">
    <source>
        <dbReference type="EMBL" id="EPS63584.1"/>
    </source>
</evidence>
<dbReference type="GO" id="GO:0006405">
    <property type="term" value="P:RNA export from nucleus"/>
    <property type="evidence" value="ECO:0007669"/>
    <property type="project" value="InterPro"/>
</dbReference>
<gene>
    <name evidence="1" type="ORF">M569_11195</name>
</gene>
<dbReference type="Gene3D" id="2.130.10.10">
    <property type="entry name" value="YVTN repeat-like/Quinoprotein amine dehydrogenase"/>
    <property type="match status" value="1"/>
</dbReference>
<dbReference type="GO" id="GO:0017056">
    <property type="term" value="F:structural constituent of nuclear pore"/>
    <property type="evidence" value="ECO:0007669"/>
    <property type="project" value="InterPro"/>
</dbReference>
<name>S8C9I1_9LAMI</name>
<protein>
    <recommendedName>
        <fullName evidence="3">Cleavage/polyadenylation specificity factor A subunit N-terminal domain-containing protein</fullName>
    </recommendedName>
</protein>
<dbReference type="InterPro" id="IPR044694">
    <property type="entry name" value="NUP214"/>
</dbReference>
<feature type="non-terminal residue" evidence="1">
    <location>
        <position position="1"/>
    </location>
</feature>
<evidence type="ECO:0008006" key="3">
    <source>
        <dbReference type="Google" id="ProtNLM"/>
    </source>
</evidence>
<dbReference type="PANTHER" id="PTHR34418">
    <property type="entry name" value="NUCLEAR PORE COMPLEX PROTEIN NUP214 ISOFORM X1"/>
    <property type="match status" value="1"/>
</dbReference>
<organism evidence="1 2">
    <name type="scientific">Genlisea aurea</name>
    <dbReference type="NCBI Taxonomy" id="192259"/>
    <lineage>
        <taxon>Eukaryota</taxon>
        <taxon>Viridiplantae</taxon>
        <taxon>Streptophyta</taxon>
        <taxon>Embryophyta</taxon>
        <taxon>Tracheophyta</taxon>
        <taxon>Spermatophyta</taxon>
        <taxon>Magnoliopsida</taxon>
        <taxon>eudicotyledons</taxon>
        <taxon>Gunneridae</taxon>
        <taxon>Pentapetalae</taxon>
        <taxon>asterids</taxon>
        <taxon>lamiids</taxon>
        <taxon>Lamiales</taxon>
        <taxon>Lentibulariaceae</taxon>
        <taxon>Genlisea</taxon>
    </lineage>
</organism>
<comment type="caution">
    <text evidence="1">The sequence shown here is derived from an EMBL/GenBank/DDBJ whole genome shotgun (WGS) entry which is preliminary data.</text>
</comment>
<dbReference type="PANTHER" id="PTHR34418:SF3">
    <property type="entry name" value="NUCLEAR PORE COMPLEX PROTEIN NUP214"/>
    <property type="match status" value="1"/>
</dbReference>
<dbReference type="EMBL" id="AUSU01005386">
    <property type="protein sequence ID" value="EPS63584.1"/>
    <property type="molecule type" value="Genomic_DNA"/>
</dbReference>
<accession>S8C9I1</accession>
<sequence>ILLDDEIEGKIMASSDYSFRKIGSEVPVLSDEASLFDPLCPPSKPLAVSERFRLLFVAHPKGFCVTKTADVMTAAEKVEVEGKCSSIQEFSLVDVPLENVSMLSLSSDDALLAASVTNEVHFFAVSALLHKEQKPSFSISLDDFISIKDVCWSKILAKEYLILSADGKLYHGSGQGPLNLVAEGVDCGMPCIYLCI</sequence>
<proteinExistence type="predicted"/>
<feature type="non-terminal residue" evidence="1">
    <location>
        <position position="196"/>
    </location>
</feature>
<reference evidence="1 2" key="1">
    <citation type="journal article" date="2013" name="BMC Genomics">
        <title>The miniature genome of a carnivorous plant Genlisea aurea contains a low number of genes and short non-coding sequences.</title>
        <authorList>
            <person name="Leushkin E.V."/>
            <person name="Sutormin R.A."/>
            <person name="Nabieva E.R."/>
            <person name="Penin A.A."/>
            <person name="Kondrashov A.S."/>
            <person name="Logacheva M.D."/>
        </authorList>
    </citation>
    <scope>NUCLEOTIDE SEQUENCE [LARGE SCALE GENOMIC DNA]</scope>
</reference>
<keyword evidence="2" id="KW-1185">Reference proteome</keyword>
<evidence type="ECO:0000313" key="2">
    <source>
        <dbReference type="Proteomes" id="UP000015453"/>
    </source>
</evidence>
<dbReference type="InterPro" id="IPR015943">
    <property type="entry name" value="WD40/YVTN_repeat-like_dom_sf"/>
</dbReference>
<dbReference type="SUPFAM" id="SSF117289">
    <property type="entry name" value="Nucleoporin domain"/>
    <property type="match status" value="1"/>
</dbReference>
<dbReference type="OrthoDB" id="248320at2759"/>